<dbReference type="Pfam" id="PF10502">
    <property type="entry name" value="Peptidase_S26"/>
    <property type="match status" value="2"/>
</dbReference>
<gene>
    <name evidence="8" type="primary">lepB</name>
    <name evidence="8" type="ORF">JYU14_01200</name>
</gene>
<evidence type="ECO:0000259" key="7">
    <source>
        <dbReference type="Pfam" id="PF10502"/>
    </source>
</evidence>
<dbReference type="GO" id="GO:0009003">
    <property type="term" value="F:signal peptidase activity"/>
    <property type="evidence" value="ECO:0007669"/>
    <property type="project" value="UniProtKB-EC"/>
</dbReference>
<dbReference type="PANTHER" id="PTHR43390">
    <property type="entry name" value="SIGNAL PEPTIDASE I"/>
    <property type="match status" value="1"/>
</dbReference>
<feature type="domain" description="Peptidase S26" evidence="7">
    <location>
        <begin position="82"/>
        <end position="203"/>
    </location>
</feature>
<feature type="transmembrane region" description="Helical" evidence="6">
    <location>
        <begin position="83"/>
        <end position="102"/>
    </location>
</feature>
<dbReference type="EC" id="3.4.21.89" evidence="3 6"/>
<evidence type="ECO:0000256" key="3">
    <source>
        <dbReference type="ARBA" id="ARBA00013208"/>
    </source>
</evidence>
<name>A0ABS3ASS8_9BACT</name>
<evidence type="ECO:0000256" key="4">
    <source>
        <dbReference type="ARBA" id="ARBA00019232"/>
    </source>
</evidence>
<dbReference type="EMBL" id="JAFITR010000016">
    <property type="protein sequence ID" value="MBN4066683.1"/>
    <property type="molecule type" value="Genomic_DNA"/>
</dbReference>
<evidence type="ECO:0000313" key="8">
    <source>
        <dbReference type="EMBL" id="MBN4066683.1"/>
    </source>
</evidence>
<dbReference type="CDD" id="cd06530">
    <property type="entry name" value="S26_SPase_I"/>
    <property type="match status" value="2"/>
</dbReference>
<feature type="transmembrane region" description="Helical" evidence="6">
    <location>
        <begin position="606"/>
        <end position="627"/>
    </location>
</feature>
<dbReference type="PROSITE" id="PS00761">
    <property type="entry name" value="SPASE_I_3"/>
    <property type="match status" value="1"/>
</dbReference>
<keyword evidence="6" id="KW-0472">Membrane</keyword>
<dbReference type="NCBIfam" id="TIGR02227">
    <property type="entry name" value="sigpep_I_bact"/>
    <property type="match status" value="1"/>
</dbReference>
<comment type="caution">
    <text evidence="8">The sequence shown here is derived from an EMBL/GenBank/DDBJ whole genome shotgun (WGS) entry which is preliminary data.</text>
</comment>
<dbReference type="Gene3D" id="2.10.109.10">
    <property type="entry name" value="Umud Fragment, subunit A"/>
    <property type="match status" value="2"/>
</dbReference>
<dbReference type="SUPFAM" id="SSF51306">
    <property type="entry name" value="LexA/Signal peptidase"/>
    <property type="match status" value="2"/>
</dbReference>
<dbReference type="InterPro" id="IPR019758">
    <property type="entry name" value="Pept_S26A_signal_pept_1_CS"/>
</dbReference>
<protein>
    <recommendedName>
        <fullName evidence="4 6">Signal peptidase I</fullName>
        <ecNumber evidence="3 6">3.4.21.89</ecNumber>
    </recommendedName>
</protein>
<feature type="domain" description="Peptidase S26" evidence="7">
    <location>
        <begin position="498"/>
        <end position="590"/>
    </location>
</feature>
<comment type="catalytic activity">
    <reaction evidence="1 6">
        <text>Cleavage of hydrophobic, N-terminal signal or leader sequences from secreted and periplasmic proteins.</text>
        <dbReference type="EC" id="3.4.21.89"/>
    </reaction>
</comment>
<proteinExistence type="inferred from homology"/>
<comment type="similarity">
    <text evidence="2 6">Belongs to the peptidase S26 family.</text>
</comment>
<sequence length="640" mass="73504">MWNKKTYSLRKCIRVMHQMAALYNKKKVKLPQEKRLFFKKQLEQLGHALEQSNRKEASRLAQELEIFYKATFPKRFFSHTFELVIAIVFALFIATIVRQVWFEPYEIPTGSMRPTFKEKDRIVASKLRYGINVPLTPKHLYFDPTLVQRTGIIIFTVEGMPSVADPNTTYFYLFPGKKRLIKRCMGKPGDTLYFYGGKIYGIDREGNEIDEFRSSPWIKDLEYIPFHSFSGEVTTASTDAEGVGRIAYFNQMNLPLGKLTIKQGNNIQGRIRINDQWVPADPNGQKVPHNKIEAYSDFWGFSNFAMARLMTKPQLERLSGLDTAELEQTSLYLELRHHPSVSFPPPYIGIDFSGRIRPMLNSQVTAIPINEQALQILANNLYTGRFFIVKGRASSYREGGPPKKLSPFAPSFSRPIPDGTYEFYYGKAYQISRGGSATLLPPTHPIYPKTPQEIQSLFNLGIGMSTVFEPYDAMQPFYPSRYAYFRDGDLYTMGAPLYRQGDTTLEEFNREEEQHQETSPSQRPYIAFRDQGPPLKDGKIDKDFLQAFGLKVPEKMYLGLGDNHADSADSRSFGFIPEENIRGGAAFHLWPFGNRWGTIPQPYHPWLTLPLVVLSVVLIILIIIWLCRLRKYSKPPTFKD</sequence>
<dbReference type="InterPro" id="IPR000223">
    <property type="entry name" value="Pept_S26A_signal_pept_1"/>
</dbReference>
<keyword evidence="9" id="KW-1185">Reference proteome</keyword>
<keyword evidence="6" id="KW-0645">Protease</keyword>
<keyword evidence="6" id="KW-1133">Transmembrane helix</keyword>
<evidence type="ECO:0000256" key="1">
    <source>
        <dbReference type="ARBA" id="ARBA00000677"/>
    </source>
</evidence>
<evidence type="ECO:0000256" key="2">
    <source>
        <dbReference type="ARBA" id="ARBA00009370"/>
    </source>
</evidence>
<accession>A0ABS3ASS8</accession>
<evidence type="ECO:0000256" key="5">
    <source>
        <dbReference type="ARBA" id="ARBA00022801"/>
    </source>
</evidence>
<keyword evidence="6" id="KW-0812">Transmembrane</keyword>
<keyword evidence="5 6" id="KW-0378">Hydrolase</keyword>
<evidence type="ECO:0000256" key="6">
    <source>
        <dbReference type="RuleBase" id="RU362042"/>
    </source>
</evidence>
<dbReference type="InterPro" id="IPR036286">
    <property type="entry name" value="LexA/Signal_pep-like_sf"/>
</dbReference>
<comment type="caution">
    <text evidence="6">Lacks conserved residue(s) required for the propagation of feature annotation.</text>
</comment>
<comment type="subcellular location">
    <subcellularLocation>
        <location evidence="6">Membrane</location>
        <topology evidence="6">Single-pass type II membrane protein</topology>
    </subcellularLocation>
</comment>
<evidence type="ECO:0000313" key="9">
    <source>
        <dbReference type="Proteomes" id="UP000722121"/>
    </source>
</evidence>
<dbReference type="InterPro" id="IPR019533">
    <property type="entry name" value="Peptidase_S26"/>
</dbReference>
<dbReference type="PRINTS" id="PR00727">
    <property type="entry name" value="LEADERPTASE"/>
</dbReference>
<dbReference type="Proteomes" id="UP000722121">
    <property type="component" value="Unassembled WGS sequence"/>
</dbReference>
<organism evidence="8 9">
    <name type="scientific">Simkania negevensis</name>
    <dbReference type="NCBI Taxonomy" id="83561"/>
    <lineage>
        <taxon>Bacteria</taxon>
        <taxon>Pseudomonadati</taxon>
        <taxon>Chlamydiota</taxon>
        <taxon>Chlamydiia</taxon>
        <taxon>Parachlamydiales</taxon>
        <taxon>Simkaniaceae</taxon>
        <taxon>Simkania</taxon>
    </lineage>
</organism>
<reference evidence="8 9" key="1">
    <citation type="submission" date="2021-02" db="EMBL/GenBank/DDBJ databases">
        <title>Activity-based single-cell genomes from oceanic crustal fluid captures similar information to metagenomic and metatranscriptomic surveys with orders of magnitude less sampling.</title>
        <authorList>
            <person name="D'Angelo T.S."/>
            <person name="Orcutt B.N."/>
        </authorList>
    </citation>
    <scope>NUCLEOTIDE SEQUENCE [LARGE SCALE GENOMIC DNA]</scope>
    <source>
        <strain evidence="8">AH-315-G07</strain>
    </source>
</reference>
<dbReference type="PANTHER" id="PTHR43390:SF1">
    <property type="entry name" value="CHLOROPLAST PROCESSING PEPTIDASE"/>
    <property type="match status" value="1"/>
</dbReference>